<dbReference type="Pfam" id="PF01810">
    <property type="entry name" value="LysE"/>
    <property type="match status" value="1"/>
</dbReference>
<organism evidence="7">
    <name type="scientific">Vibrio sp. HB236076</name>
    <dbReference type="NCBI Taxonomy" id="3232307"/>
    <lineage>
        <taxon>Bacteria</taxon>
        <taxon>Pseudomonadati</taxon>
        <taxon>Pseudomonadota</taxon>
        <taxon>Gammaproteobacteria</taxon>
        <taxon>Vibrionales</taxon>
        <taxon>Vibrionaceae</taxon>
        <taxon>Vibrio</taxon>
    </lineage>
</organism>
<name>A0AB39HEY9_9VIBR</name>
<proteinExistence type="predicted"/>
<evidence type="ECO:0000313" key="7">
    <source>
        <dbReference type="EMBL" id="XDK24630.1"/>
    </source>
</evidence>
<dbReference type="PIRSF" id="PIRSF006324">
    <property type="entry name" value="LeuE"/>
    <property type="match status" value="1"/>
</dbReference>
<evidence type="ECO:0000256" key="2">
    <source>
        <dbReference type="ARBA" id="ARBA00022475"/>
    </source>
</evidence>
<protein>
    <submittedName>
        <fullName evidence="7">LysE family translocator</fullName>
    </submittedName>
</protein>
<evidence type="ECO:0000256" key="4">
    <source>
        <dbReference type="ARBA" id="ARBA00022989"/>
    </source>
</evidence>
<reference evidence="7" key="1">
    <citation type="submission" date="2024-07" db="EMBL/GenBank/DDBJ databases">
        <title>Genome Analysis of a Potential Novel Vibrio Species Secreting pH- and Thermo-stable Alginate Lyase and its Application in Producing Alginate Oligosaccharides.</title>
        <authorList>
            <person name="Huang H."/>
            <person name="Bao K."/>
        </authorList>
    </citation>
    <scope>NUCLEOTIDE SEQUENCE</scope>
    <source>
        <strain evidence="7">HB236076</strain>
    </source>
</reference>
<accession>A0AB39HEY9</accession>
<keyword evidence="3 6" id="KW-0812">Transmembrane</keyword>
<feature type="transmembrane region" description="Helical" evidence="6">
    <location>
        <begin position="41"/>
        <end position="65"/>
    </location>
</feature>
<dbReference type="RefSeq" id="WP_306100724.1">
    <property type="nucleotide sequence ID" value="NZ_CP162601.1"/>
</dbReference>
<keyword evidence="5 6" id="KW-0472">Membrane</keyword>
<dbReference type="GO" id="GO:0015171">
    <property type="term" value="F:amino acid transmembrane transporter activity"/>
    <property type="evidence" value="ECO:0007669"/>
    <property type="project" value="TreeGrafter"/>
</dbReference>
<dbReference type="PANTHER" id="PTHR30086">
    <property type="entry name" value="ARGININE EXPORTER PROTEIN ARGO"/>
    <property type="match status" value="1"/>
</dbReference>
<evidence type="ECO:0000256" key="5">
    <source>
        <dbReference type="ARBA" id="ARBA00023136"/>
    </source>
</evidence>
<dbReference type="AlphaFoldDB" id="A0AB39HEY9"/>
<sequence length="204" mass="21940">MTLTTWLALFSVSLLGAMSPGPSLAIVAKHTLAGGRVNGIAAAWAHALGIGVYALLTLLGLAVVLQQMPMVFHAVSYAGAGYLAYLGWQALRSQGGIADKLSSGNAVPWYQSAREGALISLLNPKIALFFIALFSQFVHLDYDHWDKLTVIATPTLIDGLWYTLMALLLSQSHVVSMIRRHAVWIDRVTGVVFLALAAQVFIHG</sequence>
<evidence type="ECO:0000256" key="1">
    <source>
        <dbReference type="ARBA" id="ARBA00004651"/>
    </source>
</evidence>
<keyword evidence="2" id="KW-1003">Cell membrane</keyword>
<evidence type="ECO:0000256" key="6">
    <source>
        <dbReference type="SAM" id="Phobius"/>
    </source>
</evidence>
<feature type="transmembrane region" description="Helical" evidence="6">
    <location>
        <begin position="118"/>
        <end position="138"/>
    </location>
</feature>
<dbReference type="EMBL" id="CP162601">
    <property type="protein sequence ID" value="XDK24630.1"/>
    <property type="molecule type" value="Genomic_DNA"/>
</dbReference>
<comment type="subcellular location">
    <subcellularLocation>
        <location evidence="1">Cell membrane</location>
        <topology evidence="1">Multi-pass membrane protein</topology>
    </subcellularLocation>
</comment>
<gene>
    <name evidence="7" type="ORF">AB0763_10540</name>
</gene>
<keyword evidence="4 6" id="KW-1133">Transmembrane helix</keyword>
<feature type="transmembrane region" description="Helical" evidence="6">
    <location>
        <begin position="182"/>
        <end position="202"/>
    </location>
</feature>
<evidence type="ECO:0000256" key="3">
    <source>
        <dbReference type="ARBA" id="ARBA00022692"/>
    </source>
</evidence>
<dbReference type="GO" id="GO:0005886">
    <property type="term" value="C:plasma membrane"/>
    <property type="evidence" value="ECO:0007669"/>
    <property type="project" value="UniProtKB-SubCell"/>
</dbReference>
<feature type="transmembrane region" description="Helical" evidence="6">
    <location>
        <begin position="150"/>
        <end position="170"/>
    </location>
</feature>
<dbReference type="PANTHER" id="PTHR30086:SF16">
    <property type="entry name" value="AMINO ACID EFFLUX PERMEASE RHTB FAMILY"/>
    <property type="match status" value="1"/>
</dbReference>
<dbReference type="InterPro" id="IPR001123">
    <property type="entry name" value="LeuE-type"/>
</dbReference>
<dbReference type="KEGG" id="vih:AB0763_10540"/>